<keyword evidence="2" id="KW-1133">Transmembrane helix</keyword>
<accession>A0A1H3MBT1</accession>
<evidence type="ECO:0000256" key="2">
    <source>
        <dbReference type="SAM" id="Phobius"/>
    </source>
</evidence>
<feature type="region of interest" description="Disordered" evidence="1">
    <location>
        <begin position="315"/>
        <end position="341"/>
    </location>
</feature>
<sequence>MLTLITGNPGTGKSAALVSMLEELGKERQLYVNGIPELLIPHIELTEPEKWHETVPDGSVIIIDEVQRIWRPSGPGQKIPEMIALLETHRHRGLDFYIITQGPNLIHANVRALIGRHVHLRDLGILGRWWYEWPECADNCRTGWKNAPIKKRYRLPKSVFGKYKSASIHVKPVRSFPWMLVVMIAALLTVFVMSWFAYRAINARLHPVAPEPLPVSPNAATQPARQDAVAARASAPVVAPDERIAFIPRLSDRPWTAPAYDEIRRVVAMPLITGAMCINDHCVCFNGSRRLLDVSSVACDEWRIQRPFNPYDAEPVLVDGGGVSDRTGSNEGQSVPVPGAT</sequence>
<feature type="domain" description="Zona occludens toxin N-terminal" evidence="3">
    <location>
        <begin position="49"/>
        <end position="169"/>
    </location>
</feature>
<name>A0A1H3MBT1_9BURK</name>
<dbReference type="EMBL" id="FNPE01000007">
    <property type="protein sequence ID" value="SDY74170.1"/>
    <property type="molecule type" value="Genomic_DNA"/>
</dbReference>
<evidence type="ECO:0000256" key="1">
    <source>
        <dbReference type="SAM" id="MobiDB-lite"/>
    </source>
</evidence>
<reference evidence="4 5" key="1">
    <citation type="submission" date="2016-10" db="EMBL/GenBank/DDBJ databases">
        <authorList>
            <person name="de Groot N.N."/>
        </authorList>
    </citation>
    <scope>NUCLEOTIDE SEQUENCE [LARGE SCALE GENOMIC DNA]</scope>
    <source>
        <strain evidence="4 5">LMG 24775</strain>
    </source>
</reference>
<gene>
    <name evidence="4" type="ORF">SAMN05421547_107206</name>
</gene>
<keyword evidence="2" id="KW-0472">Membrane</keyword>
<protein>
    <submittedName>
        <fullName evidence="4">Zona occludens toxin</fullName>
    </submittedName>
</protein>
<dbReference type="Gene3D" id="3.40.50.300">
    <property type="entry name" value="P-loop containing nucleotide triphosphate hydrolases"/>
    <property type="match status" value="1"/>
</dbReference>
<evidence type="ECO:0000313" key="5">
    <source>
        <dbReference type="Proteomes" id="UP000183417"/>
    </source>
</evidence>
<proteinExistence type="predicted"/>
<dbReference type="InterPro" id="IPR008900">
    <property type="entry name" value="Zot_N"/>
</dbReference>
<feature type="transmembrane region" description="Helical" evidence="2">
    <location>
        <begin position="176"/>
        <end position="198"/>
    </location>
</feature>
<dbReference type="RefSeq" id="WP_074921634.1">
    <property type="nucleotide sequence ID" value="NZ_CP141274.1"/>
</dbReference>
<dbReference type="AlphaFoldDB" id="A0A1H3MBT1"/>
<evidence type="ECO:0000313" key="4">
    <source>
        <dbReference type="EMBL" id="SDY74170.1"/>
    </source>
</evidence>
<organism evidence="4 5">
    <name type="scientific">Delftia lacustris</name>
    <dbReference type="NCBI Taxonomy" id="558537"/>
    <lineage>
        <taxon>Bacteria</taxon>
        <taxon>Pseudomonadati</taxon>
        <taxon>Pseudomonadota</taxon>
        <taxon>Betaproteobacteria</taxon>
        <taxon>Burkholderiales</taxon>
        <taxon>Comamonadaceae</taxon>
        <taxon>Delftia</taxon>
    </lineage>
</organism>
<dbReference type="Proteomes" id="UP000183417">
    <property type="component" value="Unassembled WGS sequence"/>
</dbReference>
<keyword evidence="2" id="KW-0812">Transmembrane</keyword>
<dbReference type="SUPFAM" id="SSF52540">
    <property type="entry name" value="P-loop containing nucleoside triphosphate hydrolases"/>
    <property type="match status" value="1"/>
</dbReference>
<dbReference type="GeneID" id="94694273"/>
<evidence type="ECO:0000259" key="3">
    <source>
        <dbReference type="Pfam" id="PF05707"/>
    </source>
</evidence>
<dbReference type="Pfam" id="PF05707">
    <property type="entry name" value="Zot"/>
    <property type="match status" value="1"/>
</dbReference>
<dbReference type="InterPro" id="IPR027417">
    <property type="entry name" value="P-loop_NTPase"/>
</dbReference>